<dbReference type="PIRSF" id="PIRSF031051">
    <property type="entry name" value="PyrdxlP_Pase_PHOSPHO2"/>
    <property type="match status" value="1"/>
</dbReference>
<dbReference type="GO" id="GO:0046872">
    <property type="term" value="F:metal ion binding"/>
    <property type="evidence" value="ECO:0007669"/>
    <property type="project" value="UniProtKB-KW"/>
</dbReference>
<protein>
    <submittedName>
        <fullName evidence="7">Inorganic diphosphatase</fullName>
        <ecNumber evidence="7">3.6.1.1</ecNumber>
    </submittedName>
    <submittedName>
        <fullName evidence="8">Putative HAD-superfamily hydrolase, subfamily IB, PSPase-like protein</fullName>
    </submittedName>
</protein>
<keyword evidence="3 8" id="KW-0378">Hydrolase</keyword>
<dbReference type="EC" id="3.6.1.1" evidence="7"/>
<keyword evidence="9" id="KW-1185">Reference proteome</keyword>
<dbReference type="Proteomes" id="UP000215914">
    <property type="component" value="Chromosome 9"/>
</dbReference>
<dbReference type="STRING" id="4232.A0A251TRQ9"/>
<dbReference type="NCBIfam" id="TIGR01489">
    <property type="entry name" value="DKMTPPase-SF"/>
    <property type="match status" value="1"/>
</dbReference>
<reference evidence="8" key="2">
    <citation type="submission" date="2017-02" db="EMBL/GenBank/DDBJ databases">
        <title>Sunflower complete genome.</title>
        <authorList>
            <person name="Langlade N."/>
            <person name="Munos S."/>
        </authorList>
    </citation>
    <scope>NUCLEOTIDE SEQUENCE [LARGE SCALE GENOMIC DNA]</scope>
    <source>
        <tissue evidence="8">Leaves</tissue>
    </source>
</reference>
<dbReference type="InterPro" id="IPR006384">
    <property type="entry name" value="HAD_hydro_PyrdxlP_Pase-like"/>
</dbReference>
<dbReference type="GO" id="GO:0016791">
    <property type="term" value="F:phosphatase activity"/>
    <property type="evidence" value="ECO:0000318"/>
    <property type="project" value="GO_Central"/>
</dbReference>
<evidence type="ECO:0000256" key="5">
    <source>
        <dbReference type="PIRSR" id="PIRSR031051-1"/>
    </source>
</evidence>
<evidence type="ECO:0000256" key="3">
    <source>
        <dbReference type="ARBA" id="ARBA00022801"/>
    </source>
</evidence>
<dbReference type="InParanoid" id="A0A251TRQ9"/>
<gene>
    <name evidence="8" type="ORF">HannXRQ_Chr09g0238151</name>
    <name evidence="7" type="ORF">HanXRQr2_Chr09g0362241</name>
</gene>
<dbReference type="AlphaFoldDB" id="A0A251TRQ9"/>
<evidence type="ECO:0000256" key="4">
    <source>
        <dbReference type="ARBA" id="ARBA00022842"/>
    </source>
</evidence>
<evidence type="ECO:0000313" key="7">
    <source>
        <dbReference type="EMBL" id="KAF5788708.1"/>
    </source>
</evidence>
<evidence type="ECO:0000256" key="1">
    <source>
        <dbReference type="ARBA" id="ARBA00001946"/>
    </source>
</evidence>
<dbReference type="Gramene" id="mRNA:HanXRQr2_Chr09g0362241">
    <property type="protein sequence ID" value="mRNA:HanXRQr2_Chr09g0362241"/>
    <property type="gene ID" value="HanXRQr2_Chr09g0362241"/>
</dbReference>
<reference evidence="7 9" key="1">
    <citation type="journal article" date="2017" name="Nature">
        <title>The sunflower genome provides insights into oil metabolism, flowering and Asterid evolution.</title>
        <authorList>
            <person name="Badouin H."/>
            <person name="Gouzy J."/>
            <person name="Grassa C.J."/>
            <person name="Murat F."/>
            <person name="Staton S.E."/>
            <person name="Cottret L."/>
            <person name="Lelandais-Briere C."/>
            <person name="Owens G.L."/>
            <person name="Carrere S."/>
            <person name="Mayjonade B."/>
            <person name="Legrand L."/>
            <person name="Gill N."/>
            <person name="Kane N.C."/>
            <person name="Bowers J.E."/>
            <person name="Hubner S."/>
            <person name="Bellec A."/>
            <person name="Berard A."/>
            <person name="Berges H."/>
            <person name="Blanchet N."/>
            <person name="Boniface M.C."/>
            <person name="Brunel D."/>
            <person name="Catrice O."/>
            <person name="Chaidir N."/>
            <person name="Claudel C."/>
            <person name="Donnadieu C."/>
            <person name="Faraut T."/>
            <person name="Fievet G."/>
            <person name="Helmstetter N."/>
            <person name="King M."/>
            <person name="Knapp S.J."/>
            <person name="Lai Z."/>
            <person name="Le Paslier M.C."/>
            <person name="Lippi Y."/>
            <person name="Lorenzon L."/>
            <person name="Mandel J.R."/>
            <person name="Marage G."/>
            <person name="Marchand G."/>
            <person name="Marquand E."/>
            <person name="Bret-Mestries E."/>
            <person name="Morien E."/>
            <person name="Nambeesan S."/>
            <person name="Nguyen T."/>
            <person name="Pegot-Espagnet P."/>
            <person name="Pouilly N."/>
            <person name="Raftis F."/>
            <person name="Sallet E."/>
            <person name="Schiex T."/>
            <person name="Thomas J."/>
            <person name="Vandecasteele C."/>
            <person name="Vares D."/>
            <person name="Vear F."/>
            <person name="Vautrin S."/>
            <person name="Crespi M."/>
            <person name="Mangin B."/>
            <person name="Burke J.M."/>
            <person name="Salse J."/>
            <person name="Munos S."/>
            <person name="Vincourt P."/>
            <person name="Rieseberg L.H."/>
            <person name="Langlade N.B."/>
        </authorList>
    </citation>
    <scope>NUCLEOTIDE SEQUENCE [LARGE SCALE GENOMIC DNA]</scope>
    <source>
        <strain evidence="9">cv. SF193</strain>
        <tissue evidence="7">Leaves</tissue>
    </source>
</reference>
<dbReference type="SUPFAM" id="SSF56784">
    <property type="entry name" value="HAD-like"/>
    <property type="match status" value="1"/>
</dbReference>
<evidence type="ECO:0000256" key="6">
    <source>
        <dbReference type="PIRSR" id="PIRSR031051-3"/>
    </source>
</evidence>
<feature type="binding site" evidence="6">
    <location>
        <position position="16"/>
    </location>
    <ligand>
        <name>Mg(2+)</name>
        <dbReference type="ChEBI" id="CHEBI:18420"/>
    </ligand>
</feature>
<dbReference type="Pfam" id="PF06888">
    <property type="entry name" value="Put_Phosphatase"/>
    <property type="match status" value="1"/>
</dbReference>
<dbReference type="EMBL" id="MNCJ02000324">
    <property type="protein sequence ID" value="KAF5788708.1"/>
    <property type="molecule type" value="Genomic_DNA"/>
</dbReference>
<dbReference type="InterPro" id="IPR036412">
    <property type="entry name" value="HAD-like_sf"/>
</dbReference>
<dbReference type="PANTHER" id="PTHR20889">
    <property type="entry name" value="PHOSPHATASE, ORPHAN 1, 2"/>
    <property type="match status" value="1"/>
</dbReference>
<accession>A0A251TRQ9</accession>
<comment type="cofactor">
    <cofactor evidence="1 6">
        <name>Mg(2+)</name>
        <dbReference type="ChEBI" id="CHEBI:18420"/>
    </cofactor>
</comment>
<dbReference type="InterPro" id="IPR023214">
    <property type="entry name" value="HAD_sf"/>
</dbReference>
<keyword evidence="2 6" id="KW-0479">Metal-binding</keyword>
<dbReference type="OrthoDB" id="10267182at2759"/>
<dbReference type="GO" id="GO:0004427">
    <property type="term" value="F:inorganic diphosphate phosphatase activity"/>
    <property type="evidence" value="ECO:0007669"/>
    <property type="project" value="UniProtKB-EC"/>
</dbReference>
<dbReference type="Gene3D" id="3.40.50.1000">
    <property type="entry name" value="HAD superfamily/HAD-like"/>
    <property type="match status" value="1"/>
</dbReference>
<dbReference type="PANTHER" id="PTHR20889:SF19">
    <property type="entry name" value="THIAMINE PHOSPHATE PHOSPHATASE-LIKE PROTEIN"/>
    <property type="match status" value="1"/>
</dbReference>
<reference evidence="7" key="3">
    <citation type="submission" date="2020-06" db="EMBL/GenBank/DDBJ databases">
        <title>Helianthus annuus Genome sequencing and assembly Release 2.</title>
        <authorList>
            <person name="Gouzy J."/>
            <person name="Langlade N."/>
            <person name="Munos S."/>
        </authorList>
    </citation>
    <scope>NUCLEOTIDE SEQUENCE</scope>
    <source>
        <tissue evidence="7">Leaves</tissue>
    </source>
</reference>
<organism evidence="8 9">
    <name type="scientific">Helianthus annuus</name>
    <name type="common">Common sunflower</name>
    <dbReference type="NCBI Taxonomy" id="4232"/>
    <lineage>
        <taxon>Eukaryota</taxon>
        <taxon>Viridiplantae</taxon>
        <taxon>Streptophyta</taxon>
        <taxon>Embryophyta</taxon>
        <taxon>Tracheophyta</taxon>
        <taxon>Spermatophyta</taxon>
        <taxon>Magnoliopsida</taxon>
        <taxon>eudicotyledons</taxon>
        <taxon>Gunneridae</taxon>
        <taxon>Pentapetalae</taxon>
        <taxon>asterids</taxon>
        <taxon>campanulids</taxon>
        <taxon>Asterales</taxon>
        <taxon>Asteraceae</taxon>
        <taxon>Asteroideae</taxon>
        <taxon>Heliantheae alliance</taxon>
        <taxon>Heliantheae</taxon>
        <taxon>Helianthus</taxon>
    </lineage>
</organism>
<proteinExistence type="predicted"/>
<keyword evidence="4 6" id="KW-0460">Magnesium</keyword>
<name>A0A251TRQ9_HELAN</name>
<dbReference type="OMA" id="HELGCEM"/>
<sequence length="247" mass="28570">MANEGSREMMIIWDFDRTIITEDCDRWVVLETDLTKLFHRVRVSLDWIQIIDRMMDALHAQGKTINDFVDRLNKFTIDPQMISAIRSAHELGCEMKVLSNANQFFIETILKNNGVFECFSGIISNPTVVDEEGRLRILPYNGRHFFPHGCKHCPPNLCKGIVIDKIRESDTKKRGIIYIGDGKDDFCPVMKLTEEDHVMPKEKLILYYILTLTKLPVNPKIHAWKDGEQLENNLVRLLSPQPEVLES</sequence>
<evidence type="ECO:0000256" key="2">
    <source>
        <dbReference type="ARBA" id="ARBA00022723"/>
    </source>
</evidence>
<feature type="active site" description="Proton donor" evidence="5">
    <location>
        <position position="16"/>
    </location>
</feature>
<feature type="binding site" evidence="6">
    <location>
        <position position="14"/>
    </location>
    <ligand>
        <name>Mg(2+)</name>
        <dbReference type="ChEBI" id="CHEBI:18420"/>
    </ligand>
</feature>
<feature type="binding site" evidence="6">
    <location>
        <position position="181"/>
    </location>
    <ligand>
        <name>Mg(2+)</name>
        <dbReference type="ChEBI" id="CHEBI:18420"/>
    </ligand>
</feature>
<dbReference type="EMBL" id="CM007898">
    <property type="protein sequence ID" value="OTG13439.1"/>
    <property type="molecule type" value="Genomic_DNA"/>
</dbReference>
<evidence type="ECO:0000313" key="9">
    <source>
        <dbReference type="Proteomes" id="UP000215914"/>
    </source>
</evidence>
<dbReference type="InterPro" id="IPR016965">
    <property type="entry name" value="Pase_PHOSPHO-typ"/>
</dbReference>
<evidence type="ECO:0000313" key="8">
    <source>
        <dbReference type="EMBL" id="OTG13439.1"/>
    </source>
</evidence>
<feature type="active site" description="Nucleophile" evidence="5">
    <location>
        <position position="14"/>
    </location>
</feature>
<dbReference type="NCBIfam" id="TIGR01488">
    <property type="entry name" value="HAD-SF-IB"/>
    <property type="match status" value="1"/>
</dbReference>